<feature type="domain" description="Lantibiotic dehydratase N-terminal" evidence="1">
    <location>
        <begin position="40"/>
        <end position="680"/>
    </location>
</feature>
<dbReference type="NCBIfam" id="TIGR03891">
    <property type="entry name" value="thiopep_ocin"/>
    <property type="match status" value="1"/>
</dbReference>
<evidence type="ECO:0000259" key="2">
    <source>
        <dbReference type="Pfam" id="PF14028"/>
    </source>
</evidence>
<evidence type="ECO:0000313" key="3">
    <source>
        <dbReference type="EMBL" id="MCY8120849.1"/>
    </source>
</evidence>
<organism evidence="3 4">
    <name type="scientific">Bacillus spizizenii</name>
    <name type="common">Bacillus subtilis subsp. spizizenii</name>
    <dbReference type="NCBI Taxonomy" id="96241"/>
    <lineage>
        <taxon>Bacteria</taxon>
        <taxon>Bacillati</taxon>
        <taxon>Bacillota</taxon>
        <taxon>Bacilli</taxon>
        <taxon>Bacillales</taxon>
        <taxon>Bacillaceae</taxon>
        <taxon>Bacillus</taxon>
    </lineage>
</organism>
<dbReference type="InterPro" id="IPR023809">
    <property type="entry name" value="Thiopep_bacteriocin_synth_dom"/>
</dbReference>
<dbReference type="Pfam" id="PF04738">
    <property type="entry name" value="Lant_dehydr_N"/>
    <property type="match status" value="1"/>
</dbReference>
<gene>
    <name evidence="3" type="ORF">MOC45_09530</name>
</gene>
<sequence length="1030" mass="120489">MKSLYTPTDYYMIRVPLVHQDLKNENSQDIDQLLHDLCNDSLFREQILVSSRTLYETIHTFLQAPDKLKGKKKRNFQQAILKYATRRATRTTPFGLFSSVGIGSFSDKNNLSFNQHSFYKKARVDFEWLYQLIRKLENEYTDRLSFTLNSACYIKGDRAYLLYSTDGKSEEVSVRATSVFYLINELCGESAAYQDIIRCLIDNYPNTPINKINQYVADLIDKEFLISNLRPPMTVSDQFQYLIDQAESRHIPNELIQACKNIQYQIDAYNRITIGEGEHQYLNLIETMNKLIKASSPLQVDAGLADSSIQLDNETSLAISELASMFTYMASPSANTLDHLEKYKNVFLERYGYEREVPLLEMLCSSTGIGAPATYTNPANEFFEETSFGEQFSPEMKQFFMRKYFESVRKKAPIQLDDETFHRICNSEIADEEIPLSFELNFFVKLRNGRVKLYLGPNVGSTRAGKTFGRFSHMSDSISEIIKTLHNKEKELTECNTKVCELSIVPNQTRSGNVTRNVSYREKEMSLFTNSALHLNDSVKAEDILIGINKDHIFYARHKTTGEILSFESNHMFNPLLMTNAVRFLLEISRDGKRKWNDFPWFSIYSDFKYIPEIKYKEITLSCEQWLIYKNDLSMHSNASLEEIKSAFFEFHRTYELPQTFYIVNADNRLLIDIENDCTLDVFFWELKKTNHNQPLQLVAVEHDADALMDRNQNVYSGEIVVPLLRKQPEKPLYLPVLNAIEGSGSDRIKMPFEDWLFIKLYCKQTREEELIAFEIADFYNQISDQYPVRHFFMRYRDPKPHIRLRFNGKAEVLYSLFPQLLNWLKSLREKGLVSESVITQYEREIERYGGLSLMEAAEQLFCEDSKVVEMMIRMHRMKDITISKEIAGMVSVIQFLEQFELTFEEQLTFLERNSLQNEYRTEFKKDREMYIEICNSDRDWDNLKKTSDGGMLYETLKTRKMAAAHYAYLIKKAFDNKDEVYSRIGSVIHLHCNRLFGTDRELENKILTLCRHSLYAQRYQKMNGSLAWK</sequence>
<proteinExistence type="predicted"/>
<name>A0A9Q4DMT0_BACSC</name>
<feature type="domain" description="Thiopeptide-type bacteriocin biosynthesis" evidence="2">
    <location>
        <begin position="756"/>
        <end position="1014"/>
    </location>
</feature>
<reference evidence="3" key="1">
    <citation type="submission" date="2022-02" db="EMBL/GenBank/DDBJ databases">
        <title>Crop Bioprotection Bacillus Genome Sequencing.</title>
        <authorList>
            <person name="Dunlap C."/>
        </authorList>
    </citation>
    <scope>NUCLEOTIDE SEQUENCE</scope>
    <source>
        <strain evidence="3">M18B4</strain>
    </source>
</reference>
<protein>
    <submittedName>
        <fullName evidence="3">Lantibiotic dehydratase</fullName>
    </submittedName>
</protein>
<dbReference type="InterPro" id="IPR006827">
    <property type="entry name" value="Lant_deHydtase_N"/>
</dbReference>
<dbReference type="EMBL" id="JALANJ010000012">
    <property type="protein sequence ID" value="MCY8120849.1"/>
    <property type="molecule type" value="Genomic_DNA"/>
</dbReference>
<evidence type="ECO:0000313" key="4">
    <source>
        <dbReference type="Proteomes" id="UP001070352"/>
    </source>
</evidence>
<dbReference type="Pfam" id="PF14028">
    <property type="entry name" value="Lant_dehydr_C"/>
    <property type="match status" value="1"/>
</dbReference>
<comment type="caution">
    <text evidence="3">The sequence shown here is derived from an EMBL/GenBank/DDBJ whole genome shotgun (WGS) entry which is preliminary data.</text>
</comment>
<accession>A0A9Q4DMT0</accession>
<dbReference type="AlphaFoldDB" id="A0A9Q4DMT0"/>
<evidence type="ECO:0000259" key="1">
    <source>
        <dbReference type="Pfam" id="PF04738"/>
    </source>
</evidence>
<dbReference type="Proteomes" id="UP001070352">
    <property type="component" value="Unassembled WGS sequence"/>
</dbReference>